<dbReference type="GO" id="GO:0005794">
    <property type="term" value="C:Golgi apparatus"/>
    <property type="evidence" value="ECO:0007669"/>
    <property type="project" value="TreeGrafter"/>
</dbReference>
<gene>
    <name evidence="14" type="ORF">GLAREA_10707</name>
</gene>
<dbReference type="AlphaFoldDB" id="S3D958"/>
<evidence type="ECO:0000256" key="12">
    <source>
        <dbReference type="SAM" id="MobiDB-lite"/>
    </source>
</evidence>
<feature type="transmembrane region" description="Helical" evidence="11">
    <location>
        <begin position="21"/>
        <end position="45"/>
    </location>
</feature>
<dbReference type="Pfam" id="PF01529">
    <property type="entry name" value="DHHC"/>
    <property type="match status" value="1"/>
</dbReference>
<keyword evidence="6" id="KW-0564">Palmitate</keyword>
<feature type="region of interest" description="Disordered" evidence="12">
    <location>
        <begin position="309"/>
        <end position="410"/>
    </location>
</feature>
<dbReference type="RefSeq" id="XP_008077999.1">
    <property type="nucleotide sequence ID" value="XM_008079808.1"/>
</dbReference>
<evidence type="ECO:0000256" key="4">
    <source>
        <dbReference type="ARBA" id="ARBA00022989"/>
    </source>
</evidence>
<dbReference type="OrthoDB" id="331948at2759"/>
<dbReference type="InterPro" id="IPR001594">
    <property type="entry name" value="Palmitoyltrfase_DHHC"/>
</dbReference>
<feature type="region of interest" description="Disordered" evidence="12">
    <location>
        <begin position="503"/>
        <end position="529"/>
    </location>
</feature>
<dbReference type="OMA" id="SFYTKDV"/>
<dbReference type="GO" id="GO:0019706">
    <property type="term" value="F:protein-cysteine S-palmitoyltransferase activity"/>
    <property type="evidence" value="ECO:0007669"/>
    <property type="project" value="UniProtKB-EC"/>
</dbReference>
<keyword evidence="3 11" id="KW-0812">Transmembrane</keyword>
<dbReference type="InterPro" id="IPR039859">
    <property type="entry name" value="PFA4/ZDH16/20/ERF2-like"/>
</dbReference>
<dbReference type="GeneID" id="19469753"/>
<dbReference type="GO" id="GO:0006612">
    <property type="term" value="P:protein targeting to membrane"/>
    <property type="evidence" value="ECO:0007669"/>
    <property type="project" value="TreeGrafter"/>
</dbReference>
<dbReference type="GO" id="GO:0016020">
    <property type="term" value="C:membrane"/>
    <property type="evidence" value="ECO:0007669"/>
    <property type="project" value="UniProtKB-SubCell"/>
</dbReference>
<evidence type="ECO:0000256" key="5">
    <source>
        <dbReference type="ARBA" id="ARBA00023136"/>
    </source>
</evidence>
<evidence type="ECO:0000256" key="2">
    <source>
        <dbReference type="ARBA" id="ARBA00022679"/>
    </source>
</evidence>
<keyword evidence="15" id="KW-1185">Reference proteome</keyword>
<dbReference type="PANTHER" id="PTHR22883:SF23">
    <property type="entry name" value="PALMITOYLTRANSFERASE ZDHHC6"/>
    <property type="match status" value="1"/>
</dbReference>
<comment type="similarity">
    <text evidence="9">Belongs to the DHHC palmitoyltransferase family. PFA5 subfamily.</text>
</comment>
<evidence type="ECO:0000256" key="9">
    <source>
        <dbReference type="ARBA" id="ARBA00038298"/>
    </source>
</evidence>
<evidence type="ECO:0000256" key="10">
    <source>
        <dbReference type="ARBA" id="ARBA00048048"/>
    </source>
</evidence>
<dbReference type="KEGG" id="glz:GLAREA_10707"/>
<dbReference type="PROSITE" id="PS50216">
    <property type="entry name" value="DHHC"/>
    <property type="match status" value="1"/>
</dbReference>
<accession>S3D958</accession>
<dbReference type="Proteomes" id="UP000016922">
    <property type="component" value="Unassembled WGS sequence"/>
</dbReference>
<evidence type="ECO:0000313" key="14">
    <source>
        <dbReference type="EMBL" id="EPE35012.1"/>
    </source>
</evidence>
<evidence type="ECO:0000256" key="7">
    <source>
        <dbReference type="ARBA" id="ARBA00023288"/>
    </source>
</evidence>
<comment type="subcellular location">
    <subcellularLocation>
        <location evidence="1">Membrane</location>
        <topology evidence="1">Multi-pass membrane protein</topology>
    </subcellularLocation>
</comment>
<dbReference type="PANTHER" id="PTHR22883">
    <property type="entry name" value="ZINC FINGER DHHC DOMAIN CONTAINING PROTEIN"/>
    <property type="match status" value="1"/>
</dbReference>
<proteinExistence type="inferred from homology"/>
<keyword evidence="4 11" id="KW-1133">Transmembrane helix</keyword>
<feature type="compositionally biased region" description="Basic and acidic residues" evidence="12">
    <location>
        <begin position="509"/>
        <end position="524"/>
    </location>
</feature>
<comment type="domain">
    <text evidence="11">The DHHC domain is required for palmitoyltransferase activity.</text>
</comment>
<keyword evidence="5 11" id="KW-0472">Membrane</keyword>
<sequence>MRSLEDRNRSVNLWTARVVPIVLLGVKGYATYVLVSQLCISYLLNRGDRTAAIPILCIYFFTFTLMIISLTRLLYVTTFHPPYIPLGSAAIQAQRTKRKLRSEEDALSSGEYDTEKGRNDPDSAGLELFYTKNCFVTEADGRPIWCSHCATWKLDRTHHDSTSGRCIAKMDHFCPWVGGPIGENNFKYFIQYTFWTALYCLHLLIVMAIYIRRQISSPSDSLNRQFIAILALASFFFLFTASMCGTSVDLAIKNLTTVERLRAKSKVHILAIRKPHSSQTPGTGAARSYKAPYREITYPLDASLFSSTPGPGTFAAGEARDNNSAQHDQSNPATAQQNHVTQAKVPTTSPIDDSEQQTRYPVVANSEGHVSSPRPVTDSTNPYGHQTMEGGTRQPELSRTQPFPHGESARDLQASRTFAIVHTLEPGDNPWDLGSAILNLNTVMGNSILEWFLPTASPCANHESTESQFALGPAVKRLRAEYGLVEQEGASDMVDGARKANLRHSSPKNLRDRNTPIRVHHDNQSVHPSDNYIKLQDLSGRAVHS</sequence>
<dbReference type="eggNOG" id="KOG1311">
    <property type="taxonomic scope" value="Eukaryota"/>
</dbReference>
<feature type="transmembrane region" description="Helical" evidence="11">
    <location>
        <begin position="51"/>
        <end position="75"/>
    </location>
</feature>
<reference evidence="14 15" key="1">
    <citation type="journal article" date="2013" name="BMC Genomics">
        <title>Genomics-driven discovery of the pneumocandin biosynthetic gene cluster in the fungus Glarea lozoyensis.</title>
        <authorList>
            <person name="Chen L."/>
            <person name="Yue Q."/>
            <person name="Zhang X."/>
            <person name="Xiang M."/>
            <person name="Wang C."/>
            <person name="Li S."/>
            <person name="Che Y."/>
            <person name="Ortiz-Lopez F.J."/>
            <person name="Bills G.F."/>
            <person name="Liu X."/>
            <person name="An Z."/>
        </authorList>
    </citation>
    <scope>NUCLEOTIDE SEQUENCE [LARGE SCALE GENOMIC DNA]</scope>
    <source>
        <strain evidence="15">ATCC 20868 / MF5171</strain>
    </source>
</reference>
<feature type="compositionally biased region" description="Polar residues" evidence="12">
    <location>
        <begin position="322"/>
        <end position="351"/>
    </location>
</feature>
<dbReference type="STRING" id="1116229.S3D958"/>
<dbReference type="GO" id="GO:0005783">
    <property type="term" value="C:endoplasmic reticulum"/>
    <property type="evidence" value="ECO:0007669"/>
    <property type="project" value="TreeGrafter"/>
</dbReference>
<evidence type="ECO:0000256" key="3">
    <source>
        <dbReference type="ARBA" id="ARBA00022692"/>
    </source>
</evidence>
<feature type="transmembrane region" description="Helical" evidence="11">
    <location>
        <begin position="226"/>
        <end position="252"/>
    </location>
</feature>
<comment type="catalytic activity">
    <reaction evidence="10 11">
        <text>L-cysteinyl-[protein] + hexadecanoyl-CoA = S-hexadecanoyl-L-cysteinyl-[protein] + CoA</text>
        <dbReference type="Rhea" id="RHEA:36683"/>
        <dbReference type="Rhea" id="RHEA-COMP:10131"/>
        <dbReference type="Rhea" id="RHEA-COMP:11032"/>
        <dbReference type="ChEBI" id="CHEBI:29950"/>
        <dbReference type="ChEBI" id="CHEBI:57287"/>
        <dbReference type="ChEBI" id="CHEBI:57379"/>
        <dbReference type="ChEBI" id="CHEBI:74151"/>
        <dbReference type="EC" id="2.3.1.225"/>
    </reaction>
</comment>
<keyword evidence="8 11" id="KW-0012">Acyltransferase</keyword>
<name>S3D958_GLAL2</name>
<dbReference type="EC" id="2.3.1.225" evidence="11"/>
<evidence type="ECO:0000313" key="15">
    <source>
        <dbReference type="Proteomes" id="UP000016922"/>
    </source>
</evidence>
<evidence type="ECO:0000256" key="1">
    <source>
        <dbReference type="ARBA" id="ARBA00004141"/>
    </source>
</evidence>
<organism evidence="14 15">
    <name type="scientific">Glarea lozoyensis (strain ATCC 20868 / MF5171)</name>
    <dbReference type="NCBI Taxonomy" id="1116229"/>
    <lineage>
        <taxon>Eukaryota</taxon>
        <taxon>Fungi</taxon>
        <taxon>Dikarya</taxon>
        <taxon>Ascomycota</taxon>
        <taxon>Pezizomycotina</taxon>
        <taxon>Leotiomycetes</taxon>
        <taxon>Helotiales</taxon>
        <taxon>Helotiaceae</taxon>
        <taxon>Glarea</taxon>
    </lineage>
</organism>
<dbReference type="EMBL" id="KE145355">
    <property type="protein sequence ID" value="EPE35012.1"/>
    <property type="molecule type" value="Genomic_DNA"/>
</dbReference>
<evidence type="ECO:0000256" key="11">
    <source>
        <dbReference type="RuleBase" id="RU079119"/>
    </source>
</evidence>
<evidence type="ECO:0000256" key="8">
    <source>
        <dbReference type="ARBA" id="ARBA00023315"/>
    </source>
</evidence>
<feature type="domain" description="Palmitoyltransferase DHHC" evidence="13">
    <location>
        <begin position="145"/>
        <end position="262"/>
    </location>
</feature>
<keyword evidence="2 11" id="KW-0808">Transferase</keyword>
<protein>
    <recommendedName>
        <fullName evidence="11">Palmitoyltransferase</fullName>
        <ecNumber evidence="11">2.3.1.225</ecNumber>
    </recommendedName>
</protein>
<evidence type="ECO:0000256" key="6">
    <source>
        <dbReference type="ARBA" id="ARBA00023139"/>
    </source>
</evidence>
<keyword evidence="7" id="KW-0449">Lipoprotein</keyword>
<feature type="transmembrane region" description="Helical" evidence="11">
    <location>
        <begin position="192"/>
        <end position="211"/>
    </location>
</feature>
<dbReference type="HOGENOM" id="CLU_034009_0_0_1"/>
<evidence type="ECO:0000259" key="13">
    <source>
        <dbReference type="Pfam" id="PF01529"/>
    </source>
</evidence>